<reference evidence="2" key="1">
    <citation type="submission" date="2021-01" db="EMBL/GenBank/DDBJ databases">
        <title>Genomic Encyclopedia of Type Strains, Phase IV (KMG-IV): sequencing the most valuable type-strain genomes for metagenomic binning, comparative biology and taxonomic classification.</title>
        <authorList>
            <person name="Goeker M."/>
        </authorList>
    </citation>
    <scope>NUCLEOTIDE SEQUENCE</scope>
    <source>
        <strain evidence="2">DSM 25523</strain>
    </source>
</reference>
<name>A0A938XXS1_9BACL</name>
<gene>
    <name evidence="2" type="ORF">JOD01_003803</name>
</gene>
<dbReference type="Gene3D" id="3.30.70.270">
    <property type="match status" value="1"/>
</dbReference>
<evidence type="ECO:0000313" key="3">
    <source>
        <dbReference type="Proteomes" id="UP000717624"/>
    </source>
</evidence>
<keyword evidence="3" id="KW-1185">Reference proteome</keyword>
<protein>
    <submittedName>
        <fullName evidence="2">Group II intron reverse transcriptase/maturase</fullName>
    </submittedName>
</protein>
<dbReference type="PROSITE" id="PS50878">
    <property type="entry name" value="RT_POL"/>
    <property type="match status" value="1"/>
</dbReference>
<keyword evidence="2" id="KW-0695">RNA-directed DNA polymerase</keyword>
<dbReference type="InterPro" id="IPR051083">
    <property type="entry name" value="GrpII_Intron_Splice-Mob/Def"/>
</dbReference>
<comment type="caution">
    <text evidence="2">The sequence shown here is derived from an EMBL/GenBank/DDBJ whole genome shotgun (WGS) entry which is preliminary data.</text>
</comment>
<accession>A0A938XXS1</accession>
<dbReference type="InterPro" id="IPR043128">
    <property type="entry name" value="Rev_trsase/Diguanyl_cyclase"/>
</dbReference>
<dbReference type="NCBIfam" id="TIGR04416">
    <property type="entry name" value="group_II_RT_mat"/>
    <property type="match status" value="1"/>
</dbReference>
<dbReference type="AlphaFoldDB" id="A0A938XXS1"/>
<dbReference type="Pfam" id="PF00078">
    <property type="entry name" value="RVT_1"/>
    <property type="match status" value="1"/>
</dbReference>
<dbReference type="InterPro" id="IPR030931">
    <property type="entry name" value="Group_II_RT_mat"/>
</dbReference>
<sequence>MIVDTTRNTDWNVLQNKLHQAASTNKKRRFHSLIDKVYDLSNLTRAWKHVSSDRHSKSKDYREIKRIKDKGLEQFLFKIQEELKNGCYSPAPVRRIYIPKDNGDLRPLGIPTIKDRVVQTAVKLIIEPIFEADFLDFSYGFRPDRSAHDALREISKIVNQRNHHVVEVDIKSYFDNIPHDLLVKLMRKRIADERIILLVEGWLKAGVVEKGKISYADAGTPQGGAISPLLANIYLNELDQWWRREHLRKGKMIRYADDFIVITDTAQNAREIHDLIVRKLAALKLKCSADKTRVVNLNLRDGSFDFLGFTHFCRPNKQGKLVCIRVPRRKKIDCLLSEVSSIAGGAGPDTTSTADAKQYLDKCQAVVSQWWNYFKISTGASKNPTIIRTQHDLIRIIGAGLVERFGFDEATAVSAIHGHGRIELK</sequence>
<dbReference type="SUPFAM" id="SSF56672">
    <property type="entry name" value="DNA/RNA polymerases"/>
    <property type="match status" value="1"/>
</dbReference>
<evidence type="ECO:0000259" key="1">
    <source>
        <dbReference type="PROSITE" id="PS50878"/>
    </source>
</evidence>
<dbReference type="GO" id="GO:0003964">
    <property type="term" value="F:RNA-directed DNA polymerase activity"/>
    <property type="evidence" value="ECO:0007669"/>
    <property type="project" value="UniProtKB-KW"/>
</dbReference>
<dbReference type="InterPro" id="IPR000477">
    <property type="entry name" value="RT_dom"/>
</dbReference>
<dbReference type="PANTHER" id="PTHR34047:SF8">
    <property type="entry name" value="PROTEIN YKFC"/>
    <property type="match status" value="1"/>
</dbReference>
<dbReference type="RefSeq" id="WP_204519839.1">
    <property type="nucleotide sequence ID" value="NZ_BAABIN010000018.1"/>
</dbReference>
<dbReference type="Proteomes" id="UP000717624">
    <property type="component" value="Unassembled WGS sequence"/>
</dbReference>
<dbReference type="InterPro" id="IPR043502">
    <property type="entry name" value="DNA/RNA_pol_sf"/>
</dbReference>
<dbReference type="CDD" id="cd01651">
    <property type="entry name" value="RT_G2_intron"/>
    <property type="match status" value="1"/>
</dbReference>
<feature type="domain" description="Reverse transcriptase" evidence="1">
    <location>
        <begin position="79"/>
        <end position="311"/>
    </location>
</feature>
<dbReference type="PANTHER" id="PTHR34047">
    <property type="entry name" value="NUCLEAR INTRON MATURASE 1, MITOCHONDRIAL-RELATED"/>
    <property type="match status" value="1"/>
</dbReference>
<keyword evidence="2" id="KW-0808">Transferase</keyword>
<proteinExistence type="predicted"/>
<keyword evidence="2" id="KW-0548">Nucleotidyltransferase</keyword>
<dbReference type="EMBL" id="JAFBEB010000020">
    <property type="protein sequence ID" value="MBM7592147.1"/>
    <property type="molecule type" value="Genomic_DNA"/>
</dbReference>
<evidence type="ECO:0000313" key="2">
    <source>
        <dbReference type="EMBL" id="MBM7592147.1"/>
    </source>
</evidence>
<organism evidence="2 3">
    <name type="scientific">Brevibacillus fulvus</name>
    <dbReference type="NCBI Taxonomy" id="1125967"/>
    <lineage>
        <taxon>Bacteria</taxon>
        <taxon>Bacillati</taxon>
        <taxon>Bacillota</taxon>
        <taxon>Bacilli</taxon>
        <taxon>Bacillales</taxon>
        <taxon>Paenibacillaceae</taxon>
        <taxon>Brevibacillus</taxon>
    </lineage>
</organism>